<dbReference type="Proteomes" id="UP001433638">
    <property type="component" value="Unassembled WGS sequence"/>
</dbReference>
<keyword evidence="1" id="KW-1133">Transmembrane helix</keyword>
<reference evidence="2" key="1">
    <citation type="submission" date="2024-06" db="EMBL/GenBank/DDBJ databases">
        <title>Genome sequence of Vogesella sp. MAHUQ-64.</title>
        <authorList>
            <person name="Huq M.A."/>
        </authorList>
    </citation>
    <scope>NUCLEOTIDE SEQUENCE</scope>
    <source>
        <strain evidence="2">MAHUQ-64</strain>
    </source>
</reference>
<keyword evidence="1" id="KW-0812">Transmembrane</keyword>
<evidence type="ECO:0000313" key="2">
    <source>
        <dbReference type="EMBL" id="MEQ6290666.1"/>
    </source>
</evidence>
<gene>
    <name evidence="2" type="ORF">ABNW52_08560</name>
</gene>
<evidence type="ECO:0000313" key="3">
    <source>
        <dbReference type="Proteomes" id="UP001433638"/>
    </source>
</evidence>
<protein>
    <submittedName>
        <fullName evidence="2">Uncharacterized protein</fullName>
    </submittedName>
</protein>
<evidence type="ECO:0000256" key="1">
    <source>
        <dbReference type="SAM" id="Phobius"/>
    </source>
</evidence>
<accession>A0ABV1M3P8</accession>
<organism evidence="2 3">
    <name type="scientific">Vogesella oryzagri</name>
    <dbReference type="NCBI Taxonomy" id="3160864"/>
    <lineage>
        <taxon>Bacteria</taxon>
        <taxon>Pseudomonadati</taxon>
        <taxon>Pseudomonadota</taxon>
        <taxon>Betaproteobacteria</taxon>
        <taxon>Neisseriales</taxon>
        <taxon>Chromobacteriaceae</taxon>
        <taxon>Vogesella</taxon>
    </lineage>
</organism>
<keyword evidence="3" id="KW-1185">Reference proteome</keyword>
<feature type="transmembrane region" description="Helical" evidence="1">
    <location>
        <begin position="35"/>
        <end position="56"/>
    </location>
</feature>
<name>A0ABV1M3P8_9NEIS</name>
<feature type="transmembrane region" description="Helical" evidence="1">
    <location>
        <begin position="12"/>
        <end position="29"/>
    </location>
</feature>
<dbReference type="RefSeq" id="WP_349586393.1">
    <property type="nucleotide sequence ID" value="NZ_JBEFLD010000004.1"/>
</dbReference>
<dbReference type="EMBL" id="JBEFLD010000004">
    <property type="protein sequence ID" value="MEQ6290666.1"/>
    <property type="molecule type" value="Genomic_DNA"/>
</dbReference>
<sequence length="70" mass="7922">MRLILPDSCFKFLRLLLAAFIAGALLRHSGLSNNASLNVATITLYLLAFLQLAAILHKLDQCYLRHLNRR</sequence>
<comment type="caution">
    <text evidence="2">The sequence shown here is derived from an EMBL/GenBank/DDBJ whole genome shotgun (WGS) entry which is preliminary data.</text>
</comment>
<proteinExistence type="predicted"/>
<keyword evidence="1" id="KW-0472">Membrane</keyword>